<organism evidence="1 2">
    <name type="scientific">Actinospica durhamensis</name>
    <dbReference type="NCBI Taxonomy" id="1508375"/>
    <lineage>
        <taxon>Bacteria</taxon>
        <taxon>Bacillati</taxon>
        <taxon>Actinomycetota</taxon>
        <taxon>Actinomycetes</taxon>
        <taxon>Catenulisporales</taxon>
        <taxon>Actinospicaceae</taxon>
        <taxon>Actinospica</taxon>
    </lineage>
</organism>
<dbReference type="InterPro" id="IPR029063">
    <property type="entry name" value="SAM-dependent_MTases_sf"/>
</dbReference>
<evidence type="ECO:0000313" key="1">
    <source>
        <dbReference type="EMBL" id="MBR7838145.1"/>
    </source>
</evidence>
<sequence>MDPIDVAELALSLPEIDPEKPSPARIYDFWLGGSQNFAVDRQVGQRAIDALPGLQAGVRANRAFLGRVVHHLAERGVTQFLDLGSGVPTIGNVHEAARYVNPATRVVYVDIDPVAIAHARALLAKVDQVEAILADLRQPESVLNHPLVRETLDLTAPIAVLMNAVMHFIPDAEYPDQIVRAYTDCAAPGSYIAISHGTENPGQRREVETLVNDYQRSTGVPLISRGAEQISSWLTGLDIQPPGIVTIDQWHPDTEDPHFVPLYGVLARKPDTHPARS</sequence>
<dbReference type="EC" id="2.1.1.-" evidence="1"/>
<name>A0A941ETN2_9ACTN</name>
<proteinExistence type="predicted"/>
<dbReference type="EMBL" id="JAGSOG010000261">
    <property type="protein sequence ID" value="MBR7838145.1"/>
    <property type="molecule type" value="Genomic_DNA"/>
</dbReference>
<dbReference type="GO" id="GO:0032259">
    <property type="term" value="P:methylation"/>
    <property type="evidence" value="ECO:0007669"/>
    <property type="project" value="UniProtKB-KW"/>
</dbReference>
<dbReference type="RefSeq" id="WP_212532606.1">
    <property type="nucleotide sequence ID" value="NZ_JAGSOG010000261.1"/>
</dbReference>
<comment type="caution">
    <text evidence="1">The sequence shown here is derived from an EMBL/GenBank/DDBJ whole genome shotgun (WGS) entry which is preliminary data.</text>
</comment>
<dbReference type="Proteomes" id="UP000675781">
    <property type="component" value="Unassembled WGS sequence"/>
</dbReference>
<accession>A0A941ETN2</accession>
<keyword evidence="2" id="KW-1185">Reference proteome</keyword>
<keyword evidence="1" id="KW-0489">Methyltransferase</keyword>
<evidence type="ECO:0000313" key="2">
    <source>
        <dbReference type="Proteomes" id="UP000675781"/>
    </source>
</evidence>
<gene>
    <name evidence="1" type="ORF">KDL01_33040</name>
</gene>
<reference evidence="1" key="1">
    <citation type="submission" date="2021-04" db="EMBL/GenBank/DDBJ databases">
        <title>Genome based classification of Actinospica acidithermotolerans sp. nov., an actinobacterium isolated from an Indonesian hot spring.</title>
        <authorList>
            <person name="Kusuma A.B."/>
            <person name="Putra K.E."/>
            <person name="Nafisah S."/>
            <person name="Loh J."/>
            <person name="Nouioui I."/>
            <person name="Goodfellow M."/>
        </authorList>
    </citation>
    <scope>NUCLEOTIDE SEQUENCE</scope>
    <source>
        <strain evidence="1">CSCA 57</strain>
    </source>
</reference>
<dbReference type="AlphaFoldDB" id="A0A941ETN2"/>
<keyword evidence="1" id="KW-0808">Transferase</keyword>
<dbReference type="CDD" id="cd02440">
    <property type="entry name" value="AdoMet_MTases"/>
    <property type="match status" value="1"/>
</dbReference>
<dbReference type="Pfam" id="PF04672">
    <property type="entry name" value="Methyltransf_19"/>
    <property type="match status" value="1"/>
</dbReference>
<dbReference type="GO" id="GO:0008168">
    <property type="term" value="F:methyltransferase activity"/>
    <property type="evidence" value="ECO:0007669"/>
    <property type="project" value="UniProtKB-KW"/>
</dbReference>
<dbReference type="PIRSF" id="PIRSF017393">
    <property type="entry name" value="MTase_SAV2177"/>
    <property type="match status" value="1"/>
</dbReference>
<dbReference type="Gene3D" id="3.40.50.150">
    <property type="entry name" value="Vaccinia Virus protein VP39"/>
    <property type="match status" value="1"/>
</dbReference>
<dbReference type="SUPFAM" id="SSF53335">
    <property type="entry name" value="S-adenosyl-L-methionine-dependent methyltransferases"/>
    <property type="match status" value="1"/>
</dbReference>
<dbReference type="InterPro" id="IPR006764">
    <property type="entry name" value="SAM_dep_MeTrfase_SAV2177_type"/>
</dbReference>
<protein>
    <submittedName>
        <fullName evidence="1">SAM-dependent methyltransferase</fullName>
        <ecNumber evidence="1">2.1.1.-</ecNumber>
    </submittedName>
</protein>